<dbReference type="SUPFAM" id="SSF52540">
    <property type="entry name" value="P-loop containing nucleoside triphosphate hydrolases"/>
    <property type="match status" value="2"/>
</dbReference>
<accession>A0A2U8BRG5</accession>
<dbReference type="Gene3D" id="3.40.50.300">
    <property type="entry name" value="P-loop containing nucleotide triphosphate hydrolases"/>
    <property type="match status" value="2"/>
</dbReference>
<reference evidence="6 7" key="1">
    <citation type="journal article" date="2018" name="Genome Biol. Evol.">
        <title>The Genome Sequence of "Candidatus Fokinia solitaria": Insights on Reductive Evolution in Rickettsiales.</title>
        <authorList>
            <person name="Floriano A.M."/>
            <person name="Castelli M."/>
            <person name="Krenek S."/>
            <person name="Berendonk T.U."/>
            <person name="Bazzocchi C."/>
            <person name="Petroni G."/>
            <person name="Sassera D."/>
        </authorList>
    </citation>
    <scope>NUCLEOTIDE SEQUENCE [LARGE SCALE GENOMIC DNA]</scope>
    <source>
        <strain evidence="6">Rio ETE_ALG 3VII</strain>
    </source>
</reference>
<keyword evidence="7" id="KW-1185">Reference proteome</keyword>
<sequence>MSRREVKSDSSVKMYLCSGILKGVGEQIGRKIYERFGEESLKVMEESYDRLTAISGISSRKAKDIHDCFMKNKHEYKRVMFFQRYSITPYIASKIIQRYGANYEEVISKNPYRLAREIKGVGFLSADRIAENFGIAKNSQERIMAGIIHVISEFGIDGSSGVSIGTLANKSAITLEVSSEDVLSALMILLKEKQLFLYEYSFYSGGRRIESEEEIKRHLYSAEDDVQSIVMLPVYYHMENGIARKLVQIIRNSGKNKIQSLDIEEGLHFISTAFNVQLSDGQISAFRNIFTHKVSIITGGPGTGKTQLIFSVIKAAKQQMSDIKIKLVAPTGKAAKRIKESSGENATTVHRLLEFDPVISTFRYNEENLLKCDLIVVDESSMIDIRLMNALLKAVSLDTTMVFVGDVDQLPSVGAGQVLNDMITSNMVKVAYLEKIFRQVEHSKIVQYAHMIKNGNVPSFQAGTAVCDGGDVVFFEEELPANVPNTVINLLQGNMLRLLFGLEDSNEMKRQNLRYIMDNVQVISPMQKGEAGVRALNIAMQAKLNQTQEYVKGLNYMYKVGDKVMQVENNYSKKVFNGEIGVIEGIDAQQKEIRVLFEERGKVAYKRTELEQLSLAYAITIHKSQGSEYRAAIIPIMMQHSVMLERRLIYTALTRVKDIAIFVGQKRAFGMGVKRANSAKRYTALRYILQSLDDGKNCQ</sequence>
<dbReference type="NCBIfam" id="TIGR01448">
    <property type="entry name" value="recD_rel"/>
    <property type="match status" value="1"/>
</dbReference>
<dbReference type="AlphaFoldDB" id="A0A2U8BRG5"/>
<evidence type="ECO:0000259" key="5">
    <source>
        <dbReference type="Pfam" id="PF18335"/>
    </source>
</evidence>
<protein>
    <submittedName>
        <fullName evidence="6">ATP-dependent RecD-like DNA helicase</fullName>
    </submittedName>
</protein>
<dbReference type="InterPro" id="IPR027785">
    <property type="entry name" value="UvrD-like_helicase_C"/>
</dbReference>
<dbReference type="SUPFAM" id="SSF47781">
    <property type="entry name" value="RuvA domain 2-like"/>
    <property type="match status" value="1"/>
</dbReference>
<keyword evidence="1" id="KW-0547">Nucleotide-binding</keyword>
<dbReference type="InterPro" id="IPR029493">
    <property type="entry name" value="RecD2-like_HHH"/>
</dbReference>
<feature type="domain" description="UvrD-like helicase C-terminal" evidence="3">
    <location>
        <begin position="615"/>
        <end position="657"/>
    </location>
</feature>
<dbReference type="GO" id="GO:0009338">
    <property type="term" value="C:exodeoxyribonuclease V complex"/>
    <property type="evidence" value="ECO:0007669"/>
    <property type="project" value="TreeGrafter"/>
</dbReference>
<name>A0A2U8BRG5_9RICK</name>
<evidence type="ECO:0000313" key="7">
    <source>
        <dbReference type="Proteomes" id="UP000244519"/>
    </source>
</evidence>
<keyword evidence="6" id="KW-0347">Helicase</keyword>
<dbReference type="InterPro" id="IPR041451">
    <property type="entry name" value="RecD2_SH13"/>
</dbReference>
<evidence type="ECO:0000256" key="1">
    <source>
        <dbReference type="ARBA" id="ARBA00022741"/>
    </source>
</evidence>
<dbReference type="Pfam" id="PF14490">
    <property type="entry name" value="HHH_RecD2"/>
    <property type="match status" value="1"/>
</dbReference>
<organism evidence="6 7">
    <name type="scientific">Candidatus Fokinia solitaria</name>
    <dbReference type="NCBI Taxonomy" id="1802984"/>
    <lineage>
        <taxon>Bacteria</taxon>
        <taxon>Pseudomonadati</taxon>
        <taxon>Pseudomonadota</taxon>
        <taxon>Alphaproteobacteria</taxon>
        <taxon>Rickettsiales</taxon>
        <taxon>Candidatus Midichloriaceae</taxon>
        <taxon>Candidatus Fokinia</taxon>
    </lineage>
</organism>
<keyword evidence="2" id="KW-0067">ATP-binding</keyword>
<evidence type="ECO:0000259" key="4">
    <source>
        <dbReference type="Pfam" id="PF14490"/>
    </source>
</evidence>
<dbReference type="InterPro" id="IPR006345">
    <property type="entry name" value="RecD2"/>
</dbReference>
<dbReference type="PANTHER" id="PTHR43788:SF6">
    <property type="entry name" value="DNA HELICASE B"/>
    <property type="match status" value="1"/>
</dbReference>
<dbReference type="GO" id="GO:0006310">
    <property type="term" value="P:DNA recombination"/>
    <property type="evidence" value="ECO:0007669"/>
    <property type="project" value="InterPro"/>
</dbReference>
<dbReference type="InterPro" id="IPR027417">
    <property type="entry name" value="P-loop_NTPase"/>
</dbReference>
<dbReference type="Gene3D" id="2.30.30.940">
    <property type="match status" value="1"/>
</dbReference>
<evidence type="ECO:0000256" key="2">
    <source>
        <dbReference type="ARBA" id="ARBA00022840"/>
    </source>
</evidence>
<dbReference type="GO" id="GO:0003677">
    <property type="term" value="F:DNA binding"/>
    <property type="evidence" value="ECO:0007669"/>
    <property type="project" value="InterPro"/>
</dbReference>
<dbReference type="Gene3D" id="1.10.10.2220">
    <property type="match status" value="1"/>
</dbReference>
<dbReference type="Gene3D" id="1.10.150.20">
    <property type="entry name" value="5' to 3' exonuclease, C-terminal subdomain"/>
    <property type="match status" value="1"/>
</dbReference>
<dbReference type="Pfam" id="PF13245">
    <property type="entry name" value="AAA_19"/>
    <property type="match status" value="1"/>
</dbReference>
<dbReference type="PANTHER" id="PTHR43788">
    <property type="entry name" value="DNA2/NAM7 HELICASE FAMILY MEMBER"/>
    <property type="match status" value="1"/>
</dbReference>
<dbReference type="CDD" id="cd17933">
    <property type="entry name" value="DEXSc_RecD-like"/>
    <property type="match status" value="1"/>
</dbReference>
<dbReference type="Pfam" id="PF18335">
    <property type="entry name" value="SH3_13"/>
    <property type="match status" value="1"/>
</dbReference>
<dbReference type="KEGG" id="fso:Fsol_00118"/>
<keyword evidence="6" id="KW-0378">Hydrolase</keyword>
<dbReference type="GO" id="GO:0017116">
    <property type="term" value="F:single-stranded DNA helicase activity"/>
    <property type="evidence" value="ECO:0007669"/>
    <property type="project" value="TreeGrafter"/>
</dbReference>
<proteinExistence type="predicted"/>
<dbReference type="InterPro" id="IPR050534">
    <property type="entry name" value="Coronavir_polyprotein_1ab"/>
</dbReference>
<feature type="domain" description="ATP-dependent RecD2 DNA helicase-like helix-hairpin-helix" evidence="4">
    <location>
        <begin position="73"/>
        <end position="158"/>
    </location>
</feature>
<dbReference type="EMBL" id="CP025989">
    <property type="protein sequence ID" value="AWD32927.1"/>
    <property type="molecule type" value="Genomic_DNA"/>
</dbReference>
<evidence type="ECO:0000259" key="3">
    <source>
        <dbReference type="Pfam" id="PF13538"/>
    </source>
</evidence>
<evidence type="ECO:0000313" key="6">
    <source>
        <dbReference type="EMBL" id="AWD32927.1"/>
    </source>
</evidence>
<gene>
    <name evidence="6" type="ORF">Fsol_00118</name>
</gene>
<dbReference type="GO" id="GO:0005524">
    <property type="term" value="F:ATP binding"/>
    <property type="evidence" value="ECO:0007669"/>
    <property type="project" value="UniProtKB-KW"/>
</dbReference>
<dbReference type="InterPro" id="IPR010994">
    <property type="entry name" value="RuvA_2-like"/>
</dbReference>
<dbReference type="Proteomes" id="UP000244519">
    <property type="component" value="Chromosome"/>
</dbReference>
<dbReference type="Pfam" id="PF13538">
    <property type="entry name" value="UvrD_C_2"/>
    <property type="match status" value="1"/>
</dbReference>
<dbReference type="CDD" id="cd18809">
    <property type="entry name" value="SF1_C_RecD"/>
    <property type="match status" value="1"/>
</dbReference>
<dbReference type="GO" id="GO:0043139">
    <property type="term" value="F:5'-3' DNA helicase activity"/>
    <property type="evidence" value="ECO:0007669"/>
    <property type="project" value="InterPro"/>
</dbReference>
<dbReference type="RefSeq" id="WP_267895683.1">
    <property type="nucleotide sequence ID" value="NZ_CP025989.1"/>
</dbReference>
<feature type="domain" description="ATP-dependent RecD2 DNA helicase SH3" evidence="5">
    <location>
        <begin position="536"/>
        <end position="597"/>
    </location>
</feature>